<reference evidence="3 4" key="1">
    <citation type="submission" date="2016-10" db="EMBL/GenBank/DDBJ databases">
        <title>The Draft Genome Sequence of Actinokineospora bangkokensis 44EHWT reveals the biosynthetic pathway of antifungal compounds Thailandins with unusual extender unit butylmalonyl-CoA.</title>
        <authorList>
            <person name="Greule A."/>
            <person name="Intra B."/>
            <person name="Flemming S."/>
            <person name="Rommel M.G."/>
            <person name="Panbangred W."/>
            <person name="Bechthold A."/>
        </authorList>
    </citation>
    <scope>NUCLEOTIDE SEQUENCE [LARGE SCALE GENOMIC DNA]</scope>
    <source>
        <strain evidence="3 4">44EHW</strain>
    </source>
</reference>
<dbReference type="Proteomes" id="UP000186040">
    <property type="component" value="Unassembled WGS sequence"/>
</dbReference>
<organism evidence="3 4">
    <name type="scientific">Actinokineospora bangkokensis</name>
    <dbReference type="NCBI Taxonomy" id="1193682"/>
    <lineage>
        <taxon>Bacteria</taxon>
        <taxon>Bacillati</taxon>
        <taxon>Actinomycetota</taxon>
        <taxon>Actinomycetes</taxon>
        <taxon>Pseudonocardiales</taxon>
        <taxon>Pseudonocardiaceae</taxon>
        <taxon>Actinokineospora</taxon>
    </lineage>
</organism>
<feature type="transmembrane region" description="Helical" evidence="1">
    <location>
        <begin position="73"/>
        <end position="96"/>
    </location>
</feature>
<sequence length="228" mass="22942">MLPGMRSRAGVLLGVAAMVLVIVVAARGGSAIEGGPGVRYAPATATATAGPEVAEAPPDDGVLGLVAGVGTGVLVLLLLAGVLLTLAAALVALAGIRVRGRGPSRPEHAAADTAEESARAAAGVLAATVERARLDLSRRAGTDPGDAVIAAWVALERAAHDLGTPRAPHRTPTEFTEDVLGAHHVDAGALDDLKALYHRARFATAAPLDPADAERAGGALRRIEASLR</sequence>
<dbReference type="EMBL" id="MKQR01000028">
    <property type="protein sequence ID" value="OLR90013.1"/>
    <property type="molecule type" value="Genomic_DNA"/>
</dbReference>
<dbReference type="Pfam" id="PF13559">
    <property type="entry name" value="DUF4129"/>
    <property type="match status" value="1"/>
</dbReference>
<dbReference type="AlphaFoldDB" id="A0A1Q9LDC6"/>
<evidence type="ECO:0000313" key="3">
    <source>
        <dbReference type="EMBL" id="OLR90013.1"/>
    </source>
</evidence>
<keyword evidence="1" id="KW-0812">Transmembrane</keyword>
<evidence type="ECO:0000256" key="1">
    <source>
        <dbReference type="SAM" id="Phobius"/>
    </source>
</evidence>
<keyword evidence="1" id="KW-1133">Transmembrane helix</keyword>
<accession>A0A1Q9LDC6</accession>
<feature type="domain" description="Protein-glutamine gamma-glutamyltransferase-like C-terminal" evidence="2">
    <location>
        <begin position="151"/>
        <end position="220"/>
    </location>
</feature>
<name>A0A1Q9LDC6_9PSEU</name>
<keyword evidence="1" id="KW-0472">Membrane</keyword>
<evidence type="ECO:0000313" key="4">
    <source>
        <dbReference type="Proteomes" id="UP000186040"/>
    </source>
</evidence>
<keyword evidence="4" id="KW-1185">Reference proteome</keyword>
<dbReference type="InterPro" id="IPR025403">
    <property type="entry name" value="TgpA-like_C"/>
</dbReference>
<dbReference type="STRING" id="1193682.BJP25_03265"/>
<comment type="caution">
    <text evidence="3">The sequence shown here is derived from an EMBL/GenBank/DDBJ whole genome shotgun (WGS) entry which is preliminary data.</text>
</comment>
<evidence type="ECO:0000259" key="2">
    <source>
        <dbReference type="Pfam" id="PF13559"/>
    </source>
</evidence>
<proteinExistence type="predicted"/>
<gene>
    <name evidence="3" type="ORF">BJP25_03265</name>
</gene>
<protein>
    <recommendedName>
        <fullName evidence="2">Protein-glutamine gamma-glutamyltransferase-like C-terminal domain-containing protein</fullName>
    </recommendedName>
</protein>